<name>A0A7D7F5V4_9CAUD</name>
<keyword evidence="2" id="KW-1185">Reference proteome</keyword>
<accession>A0A7D7F5V4</accession>
<dbReference type="Proteomes" id="UP000514424">
    <property type="component" value="Segment"/>
</dbReference>
<dbReference type="EMBL" id="MT497071">
    <property type="protein sequence ID" value="QMP85201.1"/>
    <property type="molecule type" value="Genomic_DNA"/>
</dbReference>
<evidence type="ECO:0000313" key="2">
    <source>
        <dbReference type="Proteomes" id="UP000514424"/>
    </source>
</evidence>
<gene>
    <name evidence="1" type="ORF">elemo63D_phanotate38</name>
</gene>
<evidence type="ECO:0000313" key="1">
    <source>
        <dbReference type="EMBL" id="QMP85201.1"/>
    </source>
</evidence>
<reference evidence="2" key="1">
    <citation type="submission" date="2020-05" db="EMBL/GenBank/DDBJ databases">
        <title>Genomics and ecology of novel Flavobacterium phages from the Baltic Sea.</title>
        <authorList>
            <person name="Hoetzinger M."/>
            <person name="Nilsson E."/>
            <person name="Holmfeldt K."/>
        </authorList>
    </citation>
    <scope>NUCLEOTIDE SEQUENCE [LARGE SCALE GENOMIC DNA]</scope>
</reference>
<protein>
    <submittedName>
        <fullName evidence="1">Uncharacterized protein</fullName>
    </submittedName>
</protein>
<proteinExistence type="predicted"/>
<sequence>MKVVKINTTAYEEEDFYLMTDLSEDDLYEVIMPIVNQERDGYEDYDNESLLLALKKRYPTNKVDIIEIEEISY</sequence>
<organism evidence="1 2">
    <name type="scientific">Flavobacterium phage vB_FspP_elemoF_6-3D</name>
    <dbReference type="NCBI Taxonomy" id="2743826"/>
    <lineage>
        <taxon>Viruses</taxon>
        <taxon>Duplodnaviria</taxon>
        <taxon>Heunggongvirae</taxon>
        <taxon>Uroviricota</taxon>
        <taxon>Caudoviricetes</taxon>
        <taxon>Elemovirus</taxon>
        <taxon>Elemovirus elemoF</taxon>
    </lineage>
</organism>